<keyword evidence="2" id="KW-1185">Reference proteome</keyword>
<name>R3TLM1_9ENTE</name>
<organism evidence="1 2">
    <name type="scientific">Enterococcus phoeniculicola ATCC BAA-412</name>
    <dbReference type="NCBI Taxonomy" id="1158610"/>
    <lineage>
        <taxon>Bacteria</taxon>
        <taxon>Bacillati</taxon>
        <taxon>Bacillota</taxon>
        <taxon>Bacilli</taxon>
        <taxon>Lactobacillales</taxon>
        <taxon>Enterococcaceae</taxon>
        <taxon>Enterococcus</taxon>
    </lineage>
</organism>
<dbReference type="RefSeq" id="WP_010769361.1">
    <property type="nucleotide sequence ID" value="NZ_ASWE01000001.1"/>
</dbReference>
<gene>
    <name evidence="1" type="ORF">UC3_02726</name>
</gene>
<dbReference type="PATRIC" id="fig|1158610.3.peg.2708"/>
<sequence>MGHIDAPKLNHLTMIDEHRLELYWDQEVEHSDVSKDYAVFLNQIPLDIERSRATEDEQWSVRPVYESHKKRTTLFLNEKIKKTQLDTLFVKIVGRVKNPDGLFASTDVLYTVKHWQDFYSLFTRTDSKIIIKSSLNVSREAHRKAAEIIDKQLQKIPQVAKVMESYQAELAIYGKNEDSYDIPEHRGGADILNRPVEGFGGVPDNPVTSISDKNILRIMEGPNQTRYLNECILVHEFGHAIHLIGINNLPDPTLANELKEAYQHAKNHHLWPNTYAISNEEEYFATLSTIWFNVMAESKDGTWDGVRGPVNCRAELKEYDPQGYEYFSKIYEEIDLPFPWNETPVFYPQRTK</sequence>
<dbReference type="Gene3D" id="3.40.390.10">
    <property type="entry name" value="Collagenase (Catalytic Domain)"/>
    <property type="match status" value="1"/>
</dbReference>
<dbReference type="STRING" id="154621.RV11_GL001923"/>
<dbReference type="OrthoDB" id="9792407at2"/>
<dbReference type="HOGENOM" id="CLU_771003_0_0_9"/>
<evidence type="ECO:0000313" key="2">
    <source>
        <dbReference type="Proteomes" id="UP000013785"/>
    </source>
</evidence>
<dbReference type="GO" id="GO:0008237">
    <property type="term" value="F:metallopeptidase activity"/>
    <property type="evidence" value="ECO:0007669"/>
    <property type="project" value="InterPro"/>
</dbReference>
<evidence type="ECO:0000313" key="1">
    <source>
        <dbReference type="EMBL" id="EOL42374.1"/>
    </source>
</evidence>
<protein>
    <submittedName>
        <fullName evidence="1">Uncharacterized protein</fullName>
    </submittedName>
</protein>
<accession>R3TLM1</accession>
<proteinExistence type="predicted"/>
<dbReference type="SUPFAM" id="SSF55486">
    <property type="entry name" value="Metalloproteases ('zincins'), catalytic domain"/>
    <property type="match status" value="1"/>
</dbReference>
<dbReference type="EMBL" id="AJAT01000017">
    <property type="protein sequence ID" value="EOL42374.1"/>
    <property type="molecule type" value="Genomic_DNA"/>
</dbReference>
<dbReference type="AlphaFoldDB" id="R3TLM1"/>
<comment type="caution">
    <text evidence="1">The sequence shown here is derived from an EMBL/GenBank/DDBJ whole genome shotgun (WGS) entry which is preliminary data.</text>
</comment>
<dbReference type="InterPro" id="IPR024079">
    <property type="entry name" value="MetalloPept_cat_dom_sf"/>
</dbReference>
<dbReference type="eggNOG" id="ENOG502ZHRS">
    <property type="taxonomic scope" value="Bacteria"/>
</dbReference>
<reference evidence="1 2" key="1">
    <citation type="submission" date="2013-02" db="EMBL/GenBank/DDBJ databases">
        <title>The Genome Sequence of Enterococcus phoeniculicola BAA-412.</title>
        <authorList>
            <consortium name="The Broad Institute Genome Sequencing Platform"/>
            <consortium name="The Broad Institute Genome Sequencing Center for Infectious Disease"/>
            <person name="Earl A.M."/>
            <person name="Gilmore M.S."/>
            <person name="Lebreton F."/>
            <person name="Walker B."/>
            <person name="Young S.K."/>
            <person name="Zeng Q."/>
            <person name="Gargeya S."/>
            <person name="Fitzgerald M."/>
            <person name="Haas B."/>
            <person name="Abouelleil A."/>
            <person name="Alvarado L."/>
            <person name="Arachchi H.M."/>
            <person name="Berlin A.M."/>
            <person name="Chapman S.B."/>
            <person name="Dewar J."/>
            <person name="Goldberg J."/>
            <person name="Griggs A."/>
            <person name="Gujja S."/>
            <person name="Hansen M."/>
            <person name="Howarth C."/>
            <person name="Imamovic A."/>
            <person name="Larimer J."/>
            <person name="McCowan C."/>
            <person name="Murphy C."/>
            <person name="Neiman D."/>
            <person name="Pearson M."/>
            <person name="Priest M."/>
            <person name="Roberts A."/>
            <person name="Saif S."/>
            <person name="Shea T."/>
            <person name="Sisk P."/>
            <person name="Sykes S."/>
            <person name="Wortman J."/>
            <person name="Nusbaum C."/>
            <person name="Birren B."/>
        </authorList>
    </citation>
    <scope>NUCLEOTIDE SEQUENCE [LARGE SCALE GENOMIC DNA]</scope>
    <source>
        <strain evidence="1 2">ATCC BAA-412</strain>
    </source>
</reference>
<dbReference type="Proteomes" id="UP000013785">
    <property type="component" value="Unassembled WGS sequence"/>
</dbReference>